<dbReference type="PANTHER" id="PTHR19353:SF19">
    <property type="entry name" value="DELTA(5) FATTY ACID DESATURASE C-RELATED"/>
    <property type="match status" value="1"/>
</dbReference>
<proteinExistence type="predicted"/>
<dbReference type="Proteomes" id="UP000321168">
    <property type="component" value="Unassembled WGS sequence"/>
</dbReference>
<feature type="transmembrane region" description="Helical" evidence="1">
    <location>
        <begin position="44"/>
        <end position="64"/>
    </location>
</feature>
<dbReference type="GO" id="GO:0016020">
    <property type="term" value="C:membrane"/>
    <property type="evidence" value="ECO:0007669"/>
    <property type="project" value="TreeGrafter"/>
</dbReference>
<dbReference type="InterPro" id="IPR012171">
    <property type="entry name" value="Fatty_acid_desaturase"/>
</dbReference>
<keyword evidence="1" id="KW-1133">Transmembrane helix</keyword>
<dbReference type="GO" id="GO:0008610">
    <property type="term" value="P:lipid biosynthetic process"/>
    <property type="evidence" value="ECO:0007669"/>
    <property type="project" value="UniProtKB-ARBA"/>
</dbReference>
<feature type="transmembrane region" description="Helical" evidence="1">
    <location>
        <begin position="208"/>
        <end position="228"/>
    </location>
</feature>
<dbReference type="RefSeq" id="WP_147014993.1">
    <property type="nucleotide sequence ID" value="NZ_VORB01000008.1"/>
</dbReference>
<feature type="transmembrane region" description="Helical" evidence="1">
    <location>
        <begin position="71"/>
        <end position="91"/>
    </location>
</feature>
<comment type="caution">
    <text evidence="3">The sequence shown here is derived from an EMBL/GenBank/DDBJ whole genome shotgun (WGS) entry which is preliminary data.</text>
</comment>
<protein>
    <submittedName>
        <fullName evidence="3">Acyl-CoA desaturase</fullName>
    </submittedName>
</protein>
<keyword evidence="4" id="KW-1185">Reference proteome</keyword>
<dbReference type="AlphaFoldDB" id="A0A5C6V238"/>
<dbReference type="EMBL" id="VORB01000008">
    <property type="protein sequence ID" value="TXC77105.1"/>
    <property type="molecule type" value="Genomic_DNA"/>
</dbReference>
<feature type="transmembrane region" description="Helical" evidence="1">
    <location>
        <begin position="234"/>
        <end position="256"/>
    </location>
</feature>
<reference evidence="3 4" key="1">
    <citation type="submission" date="2019-08" db="EMBL/GenBank/DDBJ databases">
        <title>Genome of Luteibaculum oceani JCM 18817.</title>
        <authorList>
            <person name="Bowman J.P."/>
        </authorList>
    </citation>
    <scope>NUCLEOTIDE SEQUENCE [LARGE SCALE GENOMIC DNA]</scope>
    <source>
        <strain evidence="3 4">JCM 18817</strain>
    </source>
</reference>
<organism evidence="3 4">
    <name type="scientific">Luteibaculum oceani</name>
    <dbReference type="NCBI Taxonomy" id="1294296"/>
    <lineage>
        <taxon>Bacteria</taxon>
        <taxon>Pseudomonadati</taxon>
        <taxon>Bacteroidota</taxon>
        <taxon>Flavobacteriia</taxon>
        <taxon>Flavobacteriales</taxon>
        <taxon>Luteibaculaceae</taxon>
        <taxon>Luteibaculum</taxon>
    </lineage>
</organism>
<gene>
    <name evidence="3" type="ORF">FRX97_09585</name>
</gene>
<dbReference type="InterPro" id="IPR005804">
    <property type="entry name" value="FA_desaturase_dom"/>
</dbReference>
<dbReference type="Pfam" id="PF00487">
    <property type="entry name" value="FA_desaturase"/>
    <property type="match status" value="1"/>
</dbReference>
<accession>A0A5C6V238</accession>
<dbReference type="PIRSF" id="PIRSF015921">
    <property type="entry name" value="FA_sphinglp_des"/>
    <property type="match status" value="1"/>
</dbReference>
<evidence type="ECO:0000313" key="3">
    <source>
        <dbReference type="EMBL" id="TXC77105.1"/>
    </source>
</evidence>
<keyword evidence="1" id="KW-0812">Transmembrane</keyword>
<name>A0A5C6V238_9FLAO</name>
<keyword evidence="1" id="KW-0472">Membrane</keyword>
<dbReference type="GO" id="GO:0016717">
    <property type="term" value="F:oxidoreductase activity, acting on paired donors, with oxidation of a pair of donors resulting in the reduction of molecular oxygen to two molecules of water"/>
    <property type="evidence" value="ECO:0007669"/>
    <property type="project" value="TreeGrafter"/>
</dbReference>
<sequence length="371" mass="43511">MSINQFTRYKFCSESNQEFAQTLLKRVNNYFKQNNIERFGDRSMIVKSIFAFGIYFALFAAILFGDFSMPVLFLLWSLLGLGAAIIGTTVFHDALHGTFSKNKTVNKIMEFSAAILGVSGEMWKIQHNNLHHNYTNIENMDTDIDTHNVLRFTPNQKRRWFHRFQLFYAPVLYGIMTLVWISFKDFVSLENYKKRGLIKTKQKYTKEMWKNIFVKVGYFGTMVVLPIFVLPHAFWITILMFITMHFVCGFFLSIVFQTAHVMPHTKFLETEIPEVEENWLVHQLMTTSNFAMKNKVLYWIIGGLNYQVEHHLFPNISHIHYPKLSKIVKQTTAEFNIPYYSHKTFAGAIYRHFQHLYQLGKKQVAMVPVGA</sequence>
<dbReference type="PANTHER" id="PTHR19353">
    <property type="entry name" value="FATTY ACID DESATURASE 2"/>
    <property type="match status" value="1"/>
</dbReference>
<feature type="transmembrane region" description="Helical" evidence="1">
    <location>
        <begin position="167"/>
        <end position="187"/>
    </location>
</feature>
<dbReference type="CDD" id="cd03506">
    <property type="entry name" value="Delta6-FADS-like"/>
    <property type="match status" value="1"/>
</dbReference>
<evidence type="ECO:0000313" key="4">
    <source>
        <dbReference type="Proteomes" id="UP000321168"/>
    </source>
</evidence>
<evidence type="ECO:0000256" key="1">
    <source>
        <dbReference type="SAM" id="Phobius"/>
    </source>
</evidence>
<evidence type="ECO:0000259" key="2">
    <source>
        <dbReference type="Pfam" id="PF00487"/>
    </source>
</evidence>
<dbReference type="OrthoDB" id="104711at2"/>
<feature type="domain" description="Fatty acid desaturase" evidence="2">
    <location>
        <begin position="71"/>
        <end position="341"/>
    </location>
</feature>